<gene>
    <name evidence="1" type="ORF">CCAM_LOCUS22793</name>
</gene>
<proteinExistence type="predicted"/>
<dbReference type="AlphaFoldDB" id="A0A484LXL3"/>
<evidence type="ECO:0000313" key="2">
    <source>
        <dbReference type="Proteomes" id="UP000595140"/>
    </source>
</evidence>
<evidence type="ECO:0000313" key="1">
    <source>
        <dbReference type="EMBL" id="VFQ81017.1"/>
    </source>
</evidence>
<reference evidence="1 2" key="1">
    <citation type="submission" date="2018-04" db="EMBL/GenBank/DDBJ databases">
        <authorList>
            <person name="Vogel A."/>
        </authorList>
    </citation>
    <scope>NUCLEOTIDE SEQUENCE [LARGE SCALE GENOMIC DNA]</scope>
</reference>
<keyword evidence="2" id="KW-1185">Reference proteome</keyword>
<accession>A0A484LXL3</accession>
<sequence>MLSDRLCSSIVLVALIETGDIVFVVLRYLEPLSGIVCSCCTIGRGFRAILIATNLSAAYIWCLLAANDFSLLISIWGHIFISPDQALIHIYTDCMLNLYGSARLWWQGRAHCDGWERNTFSALLVATPEQCFTNSVLTWQGSITVRSVSLSVWSCWGREVP</sequence>
<organism evidence="1 2">
    <name type="scientific">Cuscuta campestris</name>
    <dbReference type="NCBI Taxonomy" id="132261"/>
    <lineage>
        <taxon>Eukaryota</taxon>
        <taxon>Viridiplantae</taxon>
        <taxon>Streptophyta</taxon>
        <taxon>Embryophyta</taxon>
        <taxon>Tracheophyta</taxon>
        <taxon>Spermatophyta</taxon>
        <taxon>Magnoliopsida</taxon>
        <taxon>eudicotyledons</taxon>
        <taxon>Gunneridae</taxon>
        <taxon>Pentapetalae</taxon>
        <taxon>asterids</taxon>
        <taxon>lamiids</taxon>
        <taxon>Solanales</taxon>
        <taxon>Convolvulaceae</taxon>
        <taxon>Cuscuteae</taxon>
        <taxon>Cuscuta</taxon>
        <taxon>Cuscuta subgen. Grammica</taxon>
        <taxon>Cuscuta sect. Cleistogrammica</taxon>
    </lineage>
</organism>
<protein>
    <submittedName>
        <fullName evidence="1">Uncharacterized protein</fullName>
    </submittedName>
</protein>
<name>A0A484LXL3_9ASTE</name>
<dbReference type="Proteomes" id="UP000595140">
    <property type="component" value="Unassembled WGS sequence"/>
</dbReference>
<dbReference type="EMBL" id="OOIL02002239">
    <property type="protein sequence ID" value="VFQ81017.1"/>
    <property type="molecule type" value="Genomic_DNA"/>
</dbReference>